<dbReference type="AlphaFoldDB" id="A0A4R8LNX8"/>
<evidence type="ECO:0000313" key="3">
    <source>
        <dbReference type="EMBL" id="TDY46244.1"/>
    </source>
</evidence>
<protein>
    <submittedName>
        <fullName evidence="3">DDE family transposase</fullName>
    </submittedName>
</protein>
<reference evidence="3 4" key="1">
    <citation type="submission" date="2019-03" db="EMBL/GenBank/DDBJ databases">
        <title>Genomic Encyclopedia of Type Strains, Phase IV (KMG-IV): sequencing the most valuable type-strain genomes for metagenomic binning, comparative biology and taxonomic classification.</title>
        <authorList>
            <person name="Goeker M."/>
        </authorList>
    </citation>
    <scope>NUCLEOTIDE SEQUENCE [LARGE SCALE GENOMIC DNA]</scope>
    <source>
        <strain evidence="3 4">DSM 17974</strain>
    </source>
</reference>
<dbReference type="Proteomes" id="UP000294581">
    <property type="component" value="Unassembled WGS sequence"/>
</dbReference>
<dbReference type="GO" id="GO:0006313">
    <property type="term" value="P:DNA transposition"/>
    <property type="evidence" value="ECO:0007669"/>
    <property type="project" value="InterPro"/>
</dbReference>
<dbReference type="InterPro" id="IPR002559">
    <property type="entry name" value="Transposase_11"/>
</dbReference>
<evidence type="ECO:0000259" key="2">
    <source>
        <dbReference type="Pfam" id="PF01609"/>
    </source>
</evidence>
<name>A0A4R8LNX8_9BACL</name>
<feature type="region of interest" description="Disordered" evidence="1">
    <location>
        <begin position="133"/>
        <end position="174"/>
    </location>
</feature>
<feature type="compositionally biased region" description="Basic and acidic residues" evidence="1">
    <location>
        <begin position="133"/>
        <end position="153"/>
    </location>
</feature>
<keyword evidence="4" id="KW-1185">Reference proteome</keyword>
<dbReference type="GO" id="GO:0003677">
    <property type="term" value="F:DNA binding"/>
    <property type="evidence" value="ECO:0007669"/>
    <property type="project" value="InterPro"/>
</dbReference>
<accession>A0A4R8LNX8</accession>
<proteinExistence type="predicted"/>
<dbReference type="Pfam" id="PF01609">
    <property type="entry name" value="DDE_Tnp_1"/>
    <property type="match status" value="1"/>
</dbReference>
<evidence type="ECO:0000256" key="1">
    <source>
        <dbReference type="SAM" id="MobiDB-lite"/>
    </source>
</evidence>
<dbReference type="GO" id="GO:0004803">
    <property type="term" value="F:transposase activity"/>
    <property type="evidence" value="ECO:0007669"/>
    <property type="project" value="InterPro"/>
</dbReference>
<feature type="domain" description="Transposase IS4-like" evidence="2">
    <location>
        <begin position="19"/>
        <end position="156"/>
    </location>
</feature>
<dbReference type="EMBL" id="SORF01000007">
    <property type="protein sequence ID" value="TDY46244.1"/>
    <property type="molecule type" value="Genomic_DNA"/>
</dbReference>
<gene>
    <name evidence="3" type="ORF">C7445_10718</name>
</gene>
<evidence type="ECO:0000313" key="4">
    <source>
        <dbReference type="Proteomes" id="UP000294581"/>
    </source>
</evidence>
<organism evidence="3 4">
    <name type="scientific">Alicyclobacillus sacchari</name>
    <dbReference type="NCBI Taxonomy" id="392010"/>
    <lineage>
        <taxon>Bacteria</taxon>
        <taxon>Bacillati</taxon>
        <taxon>Bacillota</taxon>
        <taxon>Bacilli</taxon>
        <taxon>Bacillales</taxon>
        <taxon>Alicyclobacillaceae</taxon>
        <taxon>Alicyclobacillus</taxon>
    </lineage>
</organism>
<comment type="caution">
    <text evidence="3">The sequence shown here is derived from an EMBL/GenBank/DDBJ whole genome shotgun (WGS) entry which is preliminary data.</text>
</comment>
<sequence>MNLVNGSREFRRRQRQLGAKYDTFGNKLTWFGYKVHLAVDAKSELPIALDVTPANVYDGEMAIPLMKEIHERNWRFQFVMMDAGYDQAKNGEAARQYGAQAIIALNKRGEKEPPIGIASDGTLRCSMGYDAERASHDERRARTRHPEGHDPRLHQRRCSTGGGFGGQRGQAREGERLSHPAVCLQWITRIVAIMSCFQKL</sequence>